<dbReference type="EMBL" id="SMFR01000007">
    <property type="protein sequence ID" value="TCJ90241.1"/>
    <property type="molecule type" value="Genomic_DNA"/>
</dbReference>
<evidence type="ECO:0000313" key="1">
    <source>
        <dbReference type="EMBL" id="TCJ90241.1"/>
    </source>
</evidence>
<protein>
    <submittedName>
        <fullName evidence="1">Uncharacterized protein</fullName>
    </submittedName>
</protein>
<sequence>MSTANLTDVERQVLDAPEPGGLITPDIRALQSWPEGAGAARHYVSAAEEVSVGGSARAVACPATGTPGRLGDGRYVALLGALSGLENEGLVCAVPLPPAELNQRASDCVRPRPTALAEGDLTPSLADLVKAFDAMKQAGWLR</sequence>
<keyword evidence="2" id="KW-1185">Reference proteome</keyword>
<name>A0A4R1FHE1_9NOCA</name>
<reference evidence="1 2" key="1">
    <citation type="submission" date="2019-03" db="EMBL/GenBank/DDBJ databases">
        <title>Genomic Encyclopedia of Type Strains, Phase IV (KMG-IV): sequencing the most valuable type-strain genomes for metagenomic binning, comparative biology and taxonomic classification.</title>
        <authorList>
            <person name="Goeker M."/>
        </authorList>
    </citation>
    <scope>NUCLEOTIDE SEQUENCE [LARGE SCALE GENOMIC DNA]</scope>
    <source>
        <strain evidence="1 2">DSM 44684</strain>
    </source>
</reference>
<dbReference type="STRING" id="1210063.GCA_001612665_06467"/>
<evidence type="ECO:0000313" key="2">
    <source>
        <dbReference type="Proteomes" id="UP000294856"/>
    </source>
</evidence>
<proteinExistence type="predicted"/>
<comment type="caution">
    <text evidence="1">The sequence shown here is derived from an EMBL/GenBank/DDBJ whole genome shotgun (WGS) entry which is preliminary data.</text>
</comment>
<dbReference type="Proteomes" id="UP000294856">
    <property type="component" value="Unassembled WGS sequence"/>
</dbReference>
<organism evidence="1 2">
    <name type="scientific">Nocardia alba</name>
    <dbReference type="NCBI Taxonomy" id="225051"/>
    <lineage>
        <taxon>Bacteria</taxon>
        <taxon>Bacillati</taxon>
        <taxon>Actinomycetota</taxon>
        <taxon>Actinomycetes</taxon>
        <taxon>Mycobacteriales</taxon>
        <taxon>Nocardiaceae</taxon>
        <taxon>Nocardia</taxon>
    </lineage>
</organism>
<dbReference type="RefSeq" id="WP_132370312.1">
    <property type="nucleotide sequence ID" value="NZ_SMFR01000007.1"/>
</dbReference>
<dbReference type="AlphaFoldDB" id="A0A4R1FHE1"/>
<accession>A0A4R1FHE1</accession>
<gene>
    <name evidence="1" type="ORF">DFR71_6132</name>
</gene>